<evidence type="ECO:0000313" key="4">
    <source>
        <dbReference type="Proteomes" id="UP000244855"/>
    </source>
</evidence>
<dbReference type="Gene3D" id="3.40.50.1820">
    <property type="entry name" value="alpha/beta hydrolase"/>
    <property type="match status" value="1"/>
</dbReference>
<feature type="region of interest" description="Disordered" evidence="1">
    <location>
        <begin position="232"/>
        <end position="269"/>
    </location>
</feature>
<keyword evidence="4" id="KW-1185">Reference proteome</keyword>
<dbReference type="Proteomes" id="UP000244855">
    <property type="component" value="Unassembled WGS sequence"/>
</dbReference>
<name>A0A2V1EE64_9PLEO</name>
<dbReference type="AlphaFoldDB" id="A0A2V1EE64"/>
<dbReference type="EMBL" id="KZ805300">
    <property type="protein sequence ID" value="PVI08472.1"/>
    <property type="molecule type" value="Genomic_DNA"/>
</dbReference>
<dbReference type="Pfam" id="PF12697">
    <property type="entry name" value="Abhydrolase_6"/>
    <property type="match status" value="1"/>
</dbReference>
<reference evidence="3 4" key="1">
    <citation type="journal article" date="2018" name="Sci. Rep.">
        <title>Comparative genomics provides insights into the lifestyle and reveals functional heterogeneity of dark septate endophytic fungi.</title>
        <authorList>
            <person name="Knapp D.G."/>
            <person name="Nemeth J.B."/>
            <person name="Barry K."/>
            <person name="Hainaut M."/>
            <person name="Henrissat B."/>
            <person name="Johnson J."/>
            <person name="Kuo A."/>
            <person name="Lim J.H.P."/>
            <person name="Lipzen A."/>
            <person name="Nolan M."/>
            <person name="Ohm R.A."/>
            <person name="Tamas L."/>
            <person name="Grigoriev I.V."/>
            <person name="Spatafora J.W."/>
            <person name="Nagy L.G."/>
            <person name="Kovacs G.M."/>
        </authorList>
    </citation>
    <scope>NUCLEOTIDE SEQUENCE [LARGE SCALE GENOMIC DNA]</scope>
    <source>
        <strain evidence="3 4">DSE2036</strain>
    </source>
</reference>
<evidence type="ECO:0000313" key="3">
    <source>
        <dbReference type="EMBL" id="PVI08472.1"/>
    </source>
</evidence>
<dbReference type="InterPro" id="IPR029058">
    <property type="entry name" value="AB_hydrolase_fold"/>
</dbReference>
<evidence type="ECO:0000256" key="1">
    <source>
        <dbReference type="SAM" id="MobiDB-lite"/>
    </source>
</evidence>
<proteinExistence type="predicted"/>
<accession>A0A2V1EE64</accession>
<dbReference type="ESTHER" id="9pleo-a0a2v1ee64">
    <property type="family name" value="MpaH"/>
</dbReference>
<protein>
    <recommendedName>
        <fullName evidence="2">AB hydrolase-1 domain-containing protein</fullName>
    </recommendedName>
</protein>
<feature type="domain" description="AB hydrolase-1" evidence="2">
    <location>
        <begin position="82"/>
        <end position="322"/>
    </location>
</feature>
<dbReference type="STRING" id="97972.A0A2V1EE64"/>
<gene>
    <name evidence="3" type="ORF">DM02DRAFT_665806</name>
</gene>
<dbReference type="InterPro" id="IPR000073">
    <property type="entry name" value="AB_hydrolase_1"/>
</dbReference>
<dbReference type="OrthoDB" id="94039at2759"/>
<organism evidence="3 4">
    <name type="scientific">Periconia macrospinosa</name>
    <dbReference type="NCBI Taxonomy" id="97972"/>
    <lineage>
        <taxon>Eukaryota</taxon>
        <taxon>Fungi</taxon>
        <taxon>Dikarya</taxon>
        <taxon>Ascomycota</taxon>
        <taxon>Pezizomycotina</taxon>
        <taxon>Dothideomycetes</taxon>
        <taxon>Pleosporomycetidae</taxon>
        <taxon>Pleosporales</taxon>
        <taxon>Massarineae</taxon>
        <taxon>Periconiaceae</taxon>
        <taxon>Periconia</taxon>
    </lineage>
</organism>
<feature type="compositionally biased region" description="Low complexity" evidence="1">
    <location>
        <begin position="236"/>
        <end position="263"/>
    </location>
</feature>
<evidence type="ECO:0000259" key="2">
    <source>
        <dbReference type="Pfam" id="PF12697"/>
    </source>
</evidence>
<sequence>MSSEYYRIDEHVLDASHIRGFPRTTSTTQEEVLKLAIKQYTPLNNTSPKPGDITIIAAHANAFPKELYEPLWDDLLKISKQQNFGIRGIWIADVAHQGQSGILNEDKLGNDPAWLDHSRDLLHMVNTFRAQMPRPIIGIGHSMGGAQLTYLALIHPRLFETLVLIDPVLQKEVNFSGNVSPADASANRRDRWPSREEAAKGMLRNKFYQAWDRRVFDRWIQFGLRDLPTELYPDESSSPSSSNPTASTALPATVTTEPTATPAPSQPKQVTLTTTKHHEVMTFLRPNFAFRPGVDSEPSSSTYSVANPTAINRRTHPDLFQTQVPQSPFYRGESMMVFRLLPHLRPSVLYIFASESSLTTDPTAIPEKMARTGTGDGGSGGEKEGRVVKVMVQDAGHLIPMEKVEETASHAAKWIGNEMGRWREDEQKSEAEWGTKKGRERRVLTERFVEELRNMKKLNASGKKTASGGSKL</sequence>
<dbReference type="SUPFAM" id="SSF53474">
    <property type="entry name" value="alpha/beta-Hydrolases"/>
    <property type="match status" value="1"/>
</dbReference>